<comment type="cofactor">
    <cofactor evidence="1">
        <name>pyridoxal 5'-phosphate</name>
        <dbReference type="ChEBI" id="CHEBI:597326"/>
    </cofactor>
</comment>
<evidence type="ECO:0000256" key="3">
    <source>
        <dbReference type="ARBA" id="ARBA00022898"/>
    </source>
</evidence>
<dbReference type="RefSeq" id="WP_129655649.1">
    <property type="nucleotide sequence ID" value="NZ_ML142913.1"/>
</dbReference>
<dbReference type="AlphaFoldDB" id="A0A444VIP4"/>
<dbReference type="GO" id="GO:0030170">
    <property type="term" value="F:pyridoxal phosphate binding"/>
    <property type="evidence" value="ECO:0007669"/>
    <property type="project" value="TreeGrafter"/>
</dbReference>
<proteinExistence type="inferred from homology"/>
<dbReference type="GO" id="GO:0018114">
    <property type="term" value="F:threonine racemase activity"/>
    <property type="evidence" value="ECO:0007669"/>
    <property type="project" value="TreeGrafter"/>
</dbReference>
<evidence type="ECO:0000256" key="4">
    <source>
        <dbReference type="ARBA" id="ARBA00023239"/>
    </source>
</evidence>
<accession>A0A444VIP4</accession>
<comment type="similarity">
    <text evidence="2">Belongs to the serine/threonine dehydratase family.</text>
</comment>
<dbReference type="SUPFAM" id="SSF53686">
    <property type="entry name" value="Tryptophan synthase beta subunit-like PLP-dependent enzymes"/>
    <property type="match status" value="1"/>
</dbReference>
<reference evidence="6 7" key="1">
    <citation type="submission" date="2014-04" db="EMBL/GenBank/DDBJ databases">
        <title>Whole genome of Muricauda olearia.</title>
        <authorList>
            <person name="Zhang X.-H."/>
            <person name="Tang K."/>
        </authorList>
    </citation>
    <scope>NUCLEOTIDE SEQUENCE [LARGE SCALE GENOMIC DNA]</scope>
    <source>
        <strain evidence="6 7">Th120</strain>
    </source>
</reference>
<evidence type="ECO:0000256" key="2">
    <source>
        <dbReference type="ARBA" id="ARBA00010869"/>
    </source>
</evidence>
<dbReference type="CDD" id="cd01562">
    <property type="entry name" value="Thr-dehyd"/>
    <property type="match status" value="1"/>
</dbReference>
<protein>
    <submittedName>
        <fullName evidence="6">Serine dehydratase</fullName>
    </submittedName>
</protein>
<evidence type="ECO:0000259" key="5">
    <source>
        <dbReference type="Pfam" id="PF00291"/>
    </source>
</evidence>
<organism evidence="6 7">
    <name type="scientific">Flagellimonas olearia</name>
    <dbReference type="NCBI Taxonomy" id="552546"/>
    <lineage>
        <taxon>Bacteria</taxon>
        <taxon>Pseudomonadati</taxon>
        <taxon>Bacteroidota</taxon>
        <taxon>Flavobacteriia</taxon>
        <taxon>Flavobacteriales</taxon>
        <taxon>Flavobacteriaceae</taxon>
        <taxon>Flagellimonas</taxon>
    </lineage>
</organism>
<dbReference type="PANTHER" id="PTHR43050">
    <property type="entry name" value="SERINE / THREONINE RACEMASE FAMILY MEMBER"/>
    <property type="match status" value="1"/>
</dbReference>
<evidence type="ECO:0000256" key="1">
    <source>
        <dbReference type="ARBA" id="ARBA00001933"/>
    </source>
</evidence>
<evidence type="ECO:0000313" key="7">
    <source>
        <dbReference type="Proteomes" id="UP000290261"/>
    </source>
</evidence>
<keyword evidence="7" id="KW-1185">Reference proteome</keyword>
<dbReference type="InterPro" id="IPR001926">
    <property type="entry name" value="TrpB-like_PALP"/>
</dbReference>
<sequence>MDQKQLQECHERIKPFIHNTPVLTSRLIDQMVGASVFFKCENFQRMGAFKMRGAANAIMQLPKALQQKGVVTHSSGNFAQALSLAAQSLGVKAFIVMPKNAPQVKKNAVKGYGGIVIECESTLEAREKEAKKIEEEQGATFIHPSNDDAVILGQGTACMELLEKHSDLDYVFSPVGGGGLIAGTALAVHYFGNSCKVIGGEPLEADDAYRSLKSGVIETNITANTVADGLRTHLGDRNFPIIQRYVDHITRVTEDEIVTAMQILWERLKIVCEPSSAVAFAATLKEKELLEDKKIGIIISGGNVDVNRLPFSSLDS</sequence>
<dbReference type="GO" id="GO:0030378">
    <property type="term" value="F:serine racemase activity"/>
    <property type="evidence" value="ECO:0007669"/>
    <property type="project" value="TreeGrafter"/>
</dbReference>
<dbReference type="EMBL" id="JJMP01000009">
    <property type="protein sequence ID" value="RYC50604.1"/>
    <property type="molecule type" value="Genomic_DNA"/>
</dbReference>
<keyword evidence="4" id="KW-0456">Lyase</keyword>
<dbReference type="PANTHER" id="PTHR43050:SF1">
    <property type="entry name" value="SERINE RACEMASE"/>
    <property type="match status" value="1"/>
</dbReference>
<dbReference type="InterPro" id="IPR036052">
    <property type="entry name" value="TrpB-like_PALP_sf"/>
</dbReference>
<name>A0A444VIP4_9FLAO</name>
<evidence type="ECO:0000313" key="6">
    <source>
        <dbReference type="EMBL" id="RYC50604.1"/>
    </source>
</evidence>
<gene>
    <name evidence="6" type="ORF">DN53_18430</name>
</gene>
<keyword evidence="3" id="KW-0663">Pyridoxal phosphate</keyword>
<dbReference type="Pfam" id="PF00291">
    <property type="entry name" value="PALP"/>
    <property type="match status" value="1"/>
</dbReference>
<dbReference type="GO" id="GO:0005524">
    <property type="term" value="F:ATP binding"/>
    <property type="evidence" value="ECO:0007669"/>
    <property type="project" value="TreeGrafter"/>
</dbReference>
<dbReference type="Gene3D" id="3.40.50.1100">
    <property type="match status" value="2"/>
</dbReference>
<dbReference type="GO" id="GO:0070179">
    <property type="term" value="P:D-serine biosynthetic process"/>
    <property type="evidence" value="ECO:0007669"/>
    <property type="project" value="TreeGrafter"/>
</dbReference>
<dbReference type="GO" id="GO:0003941">
    <property type="term" value="F:L-serine ammonia-lyase activity"/>
    <property type="evidence" value="ECO:0007669"/>
    <property type="project" value="TreeGrafter"/>
</dbReference>
<dbReference type="Proteomes" id="UP000290261">
    <property type="component" value="Unassembled WGS sequence"/>
</dbReference>
<dbReference type="GO" id="GO:0000287">
    <property type="term" value="F:magnesium ion binding"/>
    <property type="evidence" value="ECO:0007669"/>
    <property type="project" value="TreeGrafter"/>
</dbReference>
<comment type="caution">
    <text evidence="6">The sequence shown here is derived from an EMBL/GenBank/DDBJ whole genome shotgun (WGS) entry which is preliminary data.</text>
</comment>
<dbReference type="FunFam" id="3.40.50.1100:FF:000007">
    <property type="entry name" value="L-threonine dehydratase catabolic TdcB"/>
    <property type="match status" value="1"/>
</dbReference>
<feature type="domain" description="Tryptophan synthase beta chain-like PALP" evidence="5">
    <location>
        <begin position="14"/>
        <end position="301"/>
    </location>
</feature>